<feature type="transmembrane region" description="Helical" evidence="6">
    <location>
        <begin position="151"/>
        <end position="172"/>
    </location>
</feature>
<dbReference type="PANTHER" id="PTHR42770:SF7">
    <property type="entry name" value="MEMBRANE PROTEIN"/>
    <property type="match status" value="1"/>
</dbReference>
<dbReference type="EMBL" id="CYHB01000012">
    <property type="protein sequence ID" value="CUA88728.1"/>
    <property type="molecule type" value="Genomic_DNA"/>
</dbReference>
<sequence length="422" mass="44253">MTQQLVRETTLVGAIILGLGSILGTGAYVSVGLSAELVGPNLVFAIVIAAVTALLNGLSSAQLAAVHPVSGGTYEYGYKFLNPTAGLTAGTLFVLAKSASAATAALAVAWYLHGYISSFMNTPAWAINAIAAALLLVFTAFVLSGVRRTNWLNAILVTISVAGLVAFIVAAYGQPSPPQIFTEASLQHYDNGLFFAAALMFVAFTGYGRIATMGEEVMNPRHTIPKAIVLTLALISLLYIAVGLAILHVSGTASFAQSNFNIANLVENSPWHSVVLVGGIVAMCGVILNLVLGVSRVVLAMGRRGDLPQRLATLDSEQKSAPAATWATFAVMAAIALLGGVETAWTFSAFTVLIYYGLTNLAALKIPQAQRFVPKWVSILGLIACFGLAVFIPWQTIALGIVLVLCVIVFKRITNNARAANI</sequence>
<feature type="transmembrane region" description="Helical" evidence="6">
    <location>
        <begin position="12"/>
        <end position="31"/>
    </location>
</feature>
<dbReference type="InterPro" id="IPR050367">
    <property type="entry name" value="APC_superfamily"/>
</dbReference>
<feature type="transmembrane region" description="Helical" evidence="6">
    <location>
        <begin position="228"/>
        <end position="251"/>
    </location>
</feature>
<evidence type="ECO:0000256" key="6">
    <source>
        <dbReference type="SAM" id="Phobius"/>
    </source>
</evidence>
<dbReference type="Gene3D" id="1.20.1740.10">
    <property type="entry name" value="Amino acid/polyamine transporter I"/>
    <property type="match status" value="1"/>
</dbReference>
<organism evidence="7 8">
    <name type="scientific">Pseudidiomarina woesei</name>
    <dbReference type="NCBI Taxonomy" id="1381080"/>
    <lineage>
        <taxon>Bacteria</taxon>
        <taxon>Pseudomonadati</taxon>
        <taxon>Pseudomonadota</taxon>
        <taxon>Gammaproteobacteria</taxon>
        <taxon>Alteromonadales</taxon>
        <taxon>Idiomarinaceae</taxon>
        <taxon>Pseudidiomarina</taxon>
    </lineage>
</organism>
<protein>
    <submittedName>
        <fullName evidence="7">Amino acid/polyamine/organocation transporter, APC superfamily (TC 2.A.3)</fullName>
    </submittedName>
</protein>
<evidence type="ECO:0000256" key="5">
    <source>
        <dbReference type="ARBA" id="ARBA00023136"/>
    </source>
</evidence>
<evidence type="ECO:0000256" key="2">
    <source>
        <dbReference type="ARBA" id="ARBA00022475"/>
    </source>
</evidence>
<evidence type="ECO:0000256" key="4">
    <source>
        <dbReference type="ARBA" id="ARBA00022989"/>
    </source>
</evidence>
<comment type="subcellular location">
    <subcellularLocation>
        <location evidence="1">Cell membrane</location>
        <topology evidence="1">Multi-pass membrane protein</topology>
    </subcellularLocation>
</comment>
<dbReference type="AlphaFoldDB" id="A0A0K6HD17"/>
<dbReference type="PIRSF" id="PIRSF006060">
    <property type="entry name" value="AA_transporter"/>
    <property type="match status" value="1"/>
</dbReference>
<keyword evidence="5 6" id="KW-0472">Membrane</keyword>
<evidence type="ECO:0000313" key="8">
    <source>
        <dbReference type="Proteomes" id="UP000182598"/>
    </source>
</evidence>
<dbReference type="GO" id="GO:0022857">
    <property type="term" value="F:transmembrane transporter activity"/>
    <property type="evidence" value="ECO:0007669"/>
    <property type="project" value="InterPro"/>
</dbReference>
<dbReference type="OrthoDB" id="259687at2"/>
<dbReference type="GO" id="GO:0005886">
    <property type="term" value="C:plasma membrane"/>
    <property type="evidence" value="ECO:0007669"/>
    <property type="project" value="UniProtKB-SubCell"/>
</dbReference>
<dbReference type="RefSeq" id="WP_055439939.1">
    <property type="nucleotide sequence ID" value="NZ_CYHB01000012.1"/>
</dbReference>
<keyword evidence="3 6" id="KW-0812">Transmembrane</keyword>
<name>A0A0K6HD17_9GAMM</name>
<feature type="transmembrane region" description="Helical" evidence="6">
    <location>
        <begin position="124"/>
        <end position="144"/>
    </location>
</feature>
<evidence type="ECO:0000256" key="1">
    <source>
        <dbReference type="ARBA" id="ARBA00004651"/>
    </source>
</evidence>
<keyword evidence="4 6" id="KW-1133">Transmembrane helix</keyword>
<feature type="transmembrane region" description="Helical" evidence="6">
    <location>
        <begin position="87"/>
        <end position="112"/>
    </location>
</feature>
<evidence type="ECO:0000256" key="3">
    <source>
        <dbReference type="ARBA" id="ARBA00022692"/>
    </source>
</evidence>
<feature type="transmembrane region" description="Helical" evidence="6">
    <location>
        <begin position="344"/>
        <end position="364"/>
    </location>
</feature>
<dbReference type="Pfam" id="PF13520">
    <property type="entry name" value="AA_permease_2"/>
    <property type="match status" value="1"/>
</dbReference>
<dbReference type="InterPro" id="IPR002293">
    <property type="entry name" value="AA/rel_permease1"/>
</dbReference>
<keyword evidence="2" id="KW-1003">Cell membrane</keyword>
<reference evidence="8" key="1">
    <citation type="submission" date="2015-08" db="EMBL/GenBank/DDBJ databases">
        <authorList>
            <person name="Varghese N."/>
        </authorList>
    </citation>
    <scope>NUCLEOTIDE SEQUENCE [LARGE SCALE GENOMIC DNA]</scope>
    <source>
        <strain evidence="8">DSM 27808</strain>
    </source>
</reference>
<feature type="transmembrane region" description="Helical" evidence="6">
    <location>
        <begin position="376"/>
        <end position="392"/>
    </location>
</feature>
<feature type="transmembrane region" description="Helical" evidence="6">
    <location>
        <begin position="192"/>
        <end position="208"/>
    </location>
</feature>
<gene>
    <name evidence="7" type="ORF">Ga0061064_2310</name>
</gene>
<feature type="transmembrane region" description="Helical" evidence="6">
    <location>
        <begin position="43"/>
        <end position="66"/>
    </location>
</feature>
<keyword evidence="8" id="KW-1185">Reference proteome</keyword>
<accession>A0A0K6HD17</accession>
<dbReference type="PANTHER" id="PTHR42770">
    <property type="entry name" value="AMINO ACID TRANSPORTER-RELATED"/>
    <property type="match status" value="1"/>
</dbReference>
<proteinExistence type="predicted"/>
<dbReference type="Proteomes" id="UP000182598">
    <property type="component" value="Unassembled WGS sequence"/>
</dbReference>
<feature type="transmembrane region" description="Helical" evidence="6">
    <location>
        <begin position="271"/>
        <end position="299"/>
    </location>
</feature>
<evidence type="ECO:0000313" key="7">
    <source>
        <dbReference type="EMBL" id="CUA88728.1"/>
    </source>
</evidence>